<evidence type="ECO:0000256" key="7">
    <source>
        <dbReference type="SAM" id="Phobius"/>
    </source>
</evidence>
<sequence length="80" mass="8266">MEFLYFLLIGAISGWLAGQIWKGSGFGILGNIVVGIIGGLIGGWIAGRLGIGGGGLLWQIIIAVGGAWVLLFIISLIKKA</sequence>
<evidence type="ECO:0000256" key="1">
    <source>
        <dbReference type="ARBA" id="ARBA00004651"/>
    </source>
</evidence>
<protein>
    <submittedName>
        <fullName evidence="8">GlsB/YeaQ/YmgE family stress response membrane protein</fullName>
    </submittedName>
</protein>
<gene>
    <name evidence="8" type="ORF">LNQ49_08685</name>
</gene>
<evidence type="ECO:0000256" key="4">
    <source>
        <dbReference type="ARBA" id="ARBA00022692"/>
    </source>
</evidence>
<dbReference type="InterPro" id="IPR007341">
    <property type="entry name" value="Transgly_assoc"/>
</dbReference>
<evidence type="ECO:0000313" key="8">
    <source>
        <dbReference type="EMBL" id="MCC9071654.1"/>
    </source>
</evidence>
<keyword evidence="5 7" id="KW-1133">Transmembrane helix</keyword>
<dbReference type="RefSeq" id="WP_229988296.1">
    <property type="nucleotide sequence ID" value="NZ_JAJJMO010000001.1"/>
</dbReference>
<keyword evidence="3" id="KW-1003">Cell membrane</keyword>
<evidence type="ECO:0000256" key="3">
    <source>
        <dbReference type="ARBA" id="ARBA00022475"/>
    </source>
</evidence>
<evidence type="ECO:0000256" key="2">
    <source>
        <dbReference type="ARBA" id="ARBA00011006"/>
    </source>
</evidence>
<keyword evidence="4 7" id="KW-0812">Transmembrane</keyword>
<organism evidence="8 9">
    <name type="scientific">Flavobacterium pisciphilum</name>
    <dbReference type="NCBI Taxonomy" id="2893755"/>
    <lineage>
        <taxon>Bacteria</taxon>
        <taxon>Pseudomonadati</taxon>
        <taxon>Bacteroidota</taxon>
        <taxon>Flavobacteriia</taxon>
        <taxon>Flavobacteriales</taxon>
        <taxon>Flavobacteriaceae</taxon>
        <taxon>Flavobacterium</taxon>
    </lineage>
</organism>
<dbReference type="EMBL" id="JAJJMO010000001">
    <property type="protein sequence ID" value="MCC9071654.1"/>
    <property type="molecule type" value="Genomic_DNA"/>
</dbReference>
<evidence type="ECO:0000256" key="6">
    <source>
        <dbReference type="ARBA" id="ARBA00023136"/>
    </source>
</evidence>
<dbReference type="PANTHER" id="PTHR33884:SF3">
    <property type="entry name" value="UPF0410 PROTEIN YMGE"/>
    <property type="match status" value="1"/>
</dbReference>
<proteinExistence type="inferred from homology"/>
<comment type="subcellular location">
    <subcellularLocation>
        <location evidence="1">Cell membrane</location>
        <topology evidence="1">Multi-pass membrane protein</topology>
    </subcellularLocation>
</comment>
<evidence type="ECO:0000313" key="9">
    <source>
        <dbReference type="Proteomes" id="UP001430919"/>
    </source>
</evidence>
<evidence type="ECO:0000256" key="5">
    <source>
        <dbReference type="ARBA" id="ARBA00022989"/>
    </source>
</evidence>
<dbReference type="PANTHER" id="PTHR33884">
    <property type="entry name" value="UPF0410 PROTEIN YMGE"/>
    <property type="match status" value="1"/>
</dbReference>
<feature type="transmembrane region" description="Helical" evidence="7">
    <location>
        <begin position="56"/>
        <end position="77"/>
    </location>
</feature>
<comment type="similarity">
    <text evidence="2">Belongs to the UPF0410 family.</text>
</comment>
<feature type="transmembrane region" description="Helical" evidence="7">
    <location>
        <begin position="28"/>
        <end position="47"/>
    </location>
</feature>
<comment type="caution">
    <text evidence="8">The sequence shown here is derived from an EMBL/GenBank/DDBJ whole genome shotgun (WGS) entry which is preliminary data.</text>
</comment>
<dbReference type="Pfam" id="PF04226">
    <property type="entry name" value="Transgly_assoc"/>
    <property type="match status" value="1"/>
</dbReference>
<reference evidence="8" key="1">
    <citation type="submission" date="2021-11" db="EMBL/GenBank/DDBJ databases">
        <title>Description of novel Flavobacterium species.</title>
        <authorList>
            <person name="Saticioglu I.B."/>
            <person name="Ay H."/>
            <person name="Altun S."/>
            <person name="Duman M."/>
        </authorList>
    </citation>
    <scope>NUCLEOTIDE SEQUENCE</scope>
    <source>
        <strain evidence="8">F-65</strain>
    </source>
</reference>
<keyword evidence="9" id="KW-1185">Reference proteome</keyword>
<accession>A0ABS8MSC2</accession>
<dbReference type="Proteomes" id="UP001430919">
    <property type="component" value="Unassembled WGS sequence"/>
</dbReference>
<name>A0ABS8MSC2_9FLAO</name>
<keyword evidence="6 7" id="KW-0472">Membrane</keyword>